<keyword evidence="1" id="KW-0862">Zinc</keyword>
<keyword evidence="1" id="KW-0479">Metal-binding</keyword>
<accession>A0AAV2PW09</accession>
<dbReference type="PROSITE" id="PS00028">
    <property type="entry name" value="ZINC_FINGER_C2H2_1"/>
    <property type="match status" value="2"/>
</dbReference>
<dbReference type="EMBL" id="CAXKWB010001670">
    <property type="protein sequence ID" value="CAL4065090.1"/>
    <property type="molecule type" value="Genomic_DNA"/>
</dbReference>
<sequence length="191" mass="21930">MCKLCSFSSRDKSNAYNHASVHIQKLGNKLKPNCIIPFNYEYFVCTDCHILLMSKKDIQAHLQIHTHKNTSNPIVGVKYARMVGSNIKTILYCCTECNFGCITDFEILKHVKDHTFQKINRVEKDVYPRNANKNYENSNYPQKYINIDGKLCIIKGGKLCVINDGQLCIDTTVQLSYVNFLTKIAHLDINF</sequence>
<keyword evidence="4" id="KW-1185">Reference proteome</keyword>
<name>A0AAV2PW09_MEGNR</name>
<feature type="domain" description="C2H2-type" evidence="2">
    <location>
        <begin position="43"/>
        <end position="70"/>
    </location>
</feature>
<feature type="non-terminal residue" evidence="3">
    <location>
        <position position="191"/>
    </location>
</feature>
<evidence type="ECO:0000313" key="4">
    <source>
        <dbReference type="Proteomes" id="UP001497623"/>
    </source>
</evidence>
<evidence type="ECO:0000259" key="2">
    <source>
        <dbReference type="PROSITE" id="PS50157"/>
    </source>
</evidence>
<gene>
    <name evidence="3" type="ORF">MNOR_LOCUS4548</name>
</gene>
<dbReference type="PROSITE" id="PS50157">
    <property type="entry name" value="ZINC_FINGER_C2H2_2"/>
    <property type="match status" value="1"/>
</dbReference>
<dbReference type="Proteomes" id="UP001497623">
    <property type="component" value="Unassembled WGS sequence"/>
</dbReference>
<protein>
    <recommendedName>
        <fullName evidence="2">C2H2-type domain-containing protein</fullName>
    </recommendedName>
</protein>
<reference evidence="3 4" key="1">
    <citation type="submission" date="2024-05" db="EMBL/GenBank/DDBJ databases">
        <authorList>
            <person name="Wallberg A."/>
        </authorList>
    </citation>
    <scope>NUCLEOTIDE SEQUENCE [LARGE SCALE GENOMIC DNA]</scope>
</reference>
<evidence type="ECO:0000313" key="3">
    <source>
        <dbReference type="EMBL" id="CAL4065090.1"/>
    </source>
</evidence>
<dbReference type="AlphaFoldDB" id="A0AAV2PW09"/>
<organism evidence="3 4">
    <name type="scientific">Meganyctiphanes norvegica</name>
    <name type="common">Northern krill</name>
    <name type="synonym">Thysanopoda norvegica</name>
    <dbReference type="NCBI Taxonomy" id="48144"/>
    <lineage>
        <taxon>Eukaryota</taxon>
        <taxon>Metazoa</taxon>
        <taxon>Ecdysozoa</taxon>
        <taxon>Arthropoda</taxon>
        <taxon>Crustacea</taxon>
        <taxon>Multicrustacea</taxon>
        <taxon>Malacostraca</taxon>
        <taxon>Eumalacostraca</taxon>
        <taxon>Eucarida</taxon>
        <taxon>Euphausiacea</taxon>
        <taxon>Euphausiidae</taxon>
        <taxon>Meganyctiphanes</taxon>
    </lineage>
</organism>
<comment type="caution">
    <text evidence="3">The sequence shown here is derived from an EMBL/GenBank/DDBJ whole genome shotgun (WGS) entry which is preliminary data.</text>
</comment>
<dbReference type="SMART" id="SM00355">
    <property type="entry name" value="ZnF_C2H2"/>
    <property type="match status" value="3"/>
</dbReference>
<keyword evidence="1" id="KW-0863">Zinc-finger</keyword>
<dbReference type="InterPro" id="IPR013087">
    <property type="entry name" value="Znf_C2H2_type"/>
</dbReference>
<proteinExistence type="predicted"/>
<dbReference type="GO" id="GO:0008270">
    <property type="term" value="F:zinc ion binding"/>
    <property type="evidence" value="ECO:0007669"/>
    <property type="project" value="UniProtKB-KW"/>
</dbReference>
<evidence type="ECO:0000256" key="1">
    <source>
        <dbReference type="PROSITE-ProRule" id="PRU00042"/>
    </source>
</evidence>